<protein>
    <submittedName>
        <fullName evidence="2">Thioredoxin family protein</fullName>
    </submittedName>
</protein>
<dbReference type="SUPFAM" id="SSF52833">
    <property type="entry name" value="Thioredoxin-like"/>
    <property type="match status" value="1"/>
</dbReference>
<sequence length="188" mass="20747">MKARLVAGLMGIGVSLSLWTLAQLSGTRLSSLAQGTELPIRGIARGESKIKVGDKAPLVIPEMVTAHQAGKVIALMLGYSSHCPWCDRMERYIYAVMEETKSFGGQAVLIERQTEHAKMIPPHPEGLKLKAAYGVEGQPWLFLIDRQGMVRFVYPVFVPGDLFQQNVAELLQEGQDGRNISWRKGGKE</sequence>
<dbReference type="EMBL" id="JACPRF010000191">
    <property type="protein sequence ID" value="MBI2876465.1"/>
    <property type="molecule type" value="Genomic_DNA"/>
</dbReference>
<dbReference type="AlphaFoldDB" id="A0A932FV89"/>
<dbReference type="InterPro" id="IPR036249">
    <property type="entry name" value="Thioredoxin-like_sf"/>
</dbReference>
<dbReference type="PROSITE" id="PS51352">
    <property type="entry name" value="THIOREDOXIN_2"/>
    <property type="match status" value="1"/>
</dbReference>
<evidence type="ECO:0000259" key="1">
    <source>
        <dbReference type="PROSITE" id="PS51352"/>
    </source>
</evidence>
<evidence type="ECO:0000313" key="3">
    <source>
        <dbReference type="Proteomes" id="UP000769766"/>
    </source>
</evidence>
<comment type="caution">
    <text evidence="2">The sequence shown here is derived from an EMBL/GenBank/DDBJ whole genome shotgun (WGS) entry which is preliminary data.</text>
</comment>
<organism evidence="2 3">
    <name type="scientific">Tectimicrobiota bacterium</name>
    <dbReference type="NCBI Taxonomy" id="2528274"/>
    <lineage>
        <taxon>Bacteria</taxon>
        <taxon>Pseudomonadati</taxon>
        <taxon>Nitrospinota/Tectimicrobiota group</taxon>
        <taxon>Candidatus Tectimicrobiota</taxon>
    </lineage>
</organism>
<accession>A0A932FV89</accession>
<dbReference type="Proteomes" id="UP000769766">
    <property type="component" value="Unassembled WGS sequence"/>
</dbReference>
<gene>
    <name evidence="2" type="ORF">HYY20_06250</name>
</gene>
<dbReference type="Gene3D" id="3.40.30.10">
    <property type="entry name" value="Glutaredoxin"/>
    <property type="match status" value="1"/>
</dbReference>
<evidence type="ECO:0000313" key="2">
    <source>
        <dbReference type="EMBL" id="MBI2876465.1"/>
    </source>
</evidence>
<feature type="domain" description="Thioredoxin" evidence="1">
    <location>
        <begin position="50"/>
        <end position="172"/>
    </location>
</feature>
<reference evidence="2" key="1">
    <citation type="submission" date="2020-07" db="EMBL/GenBank/DDBJ databases">
        <title>Huge and variable diversity of episymbiotic CPR bacteria and DPANN archaea in groundwater ecosystems.</title>
        <authorList>
            <person name="He C.Y."/>
            <person name="Keren R."/>
            <person name="Whittaker M."/>
            <person name="Farag I.F."/>
            <person name="Doudna J."/>
            <person name="Cate J.H.D."/>
            <person name="Banfield J.F."/>
        </authorList>
    </citation>
    <scope>NUCLEOTIDE SEQUENCE</scope>
    <source>
        <strain evidence="2">NC_groundwater_672_Ag_B-0.1um_62_36</strain>
    </source>
</reference>
<proteinExistence type="predicted"/>
<name>A0A932FV89_UNCTE</name>
<dbReference type="InterPro" id="IPR013766">
    <property type="entry name" value="Thioredoxin_domain"/>
</dbReference>